<comment type="subcellular location">
    <subcellularLocation>
        <location evidence="1">Cell membrane</location>
        <topology evidence="1">Multi-pass membrane protein</topology>
    </subcellularLocation>
</comment>
<feature type="transmembrane region" description="Helical" evidence="6">
    <location>
        <begin position="168"/>
        <end position="192"/>
    </location>
</feature>
<keyword evidence="5 6" id="KW-0472">Membrane</keyword>
<dbReference type="EMBL" id="JBHSRJ010000004">
    <property type="protein sequence ID" value="MFC6043576.1"/>
    <property type="molecule type" value="Genomic_DNA"/>
</dbReference>
<dbReference type="Gene3D" id="1.20.1740.10">
    <property type="entry name" value="Amino acid/polyamine transporter I"/>
    <property type="match status" value="1"/>
</dbReference>
<evidence type="ECO:0000256" key="6">
    <source>
        <dbReference type="SAM" id="Phobius"/>
    </source>
</evidence>
<evidence type="ECO:0000256" key="3">
    <source>
        <dbReference type="ARBA" id="ARBA00022692"/>
    </source>
</evidence>
<keyword evidence="4 6" id="KW-1133">Transmembrane helix</keyword>
<keyword evidence="8" id="KW-1185">Reference proteome</keyword>
<gene>
    <name evidence="7" type="ORF">ACFPYL_10845</name>
</gene>
<accession>A0ABW1LHZ0</accession>
<dbReference type="RefSeq" id="WP_379153743.1">
    <property type="nucleotide sequence ID" value="NZ_JBHSRJ010000004.1"/>
</dbReference>
<sequence length="484" mass="51311">MTTQTADADVNGPTPDLKRVLGPKLLLLFIVGDILGAGIYAVTGEMALEVGGIVWLPFLVAFAVATLTAFSYLELVTKYPQAAGAALYTHKAFGIHFVTFLVAFAVICSGITSASTSSNLLATNLLAGLDGLGWHVSQGNTAITVVAMAFMVLLAAINLRGVGESVKFNVVLTLIEMAALVIVIVIGFWVMAKGDADMGRIVVFDSGSDRGLFLAVTVATAIAFFAMVGFEDSVNMVEETQDPVKIFPKVMLTGLGIAVIFYVLVAISVIAVIPEGQIESVVADEGKVLLSVVEIGAPGLPIDKIFPFLTVIAVANTALLNMLMASRLLYGLAHQDVLPRTLGKVLPGRRTPYAGIAFSTVLALGLIVVVTFLADTSVISALSGTTALLLLCVFSVVNVACVLLRRDTSVEKGFTAPSWVPFVGAAACLFLAGPWARDREDWIQYKVAGGLLLLGIVLWVFTWMTNRGVRAQKTGFRDIEHLED</sequence>
<dbReference type="Pfam" id="PF13520">
    <property type="entry name" value="AA_permease_2"/>
    <property type="match status" value="1"/>
</dbReference>
<evidence type="ECO:0000313" key="8">
    <source>
        <dbReference type="Proteomes" id="UP001596135"/>
    </source>
</evidence>
<feature type="transmembrane region" description="Helical" evidence="6">
    <location>
        <begin position="416"/>
        <end position="436"/>
    </location>
</feature>
<dbReference type="PANTHER" id="PTHR42770">
    <property type="entry name" value="AMINO ACID TRANSPORTER-RELATED"/>
    <property type="match status" value="1"/>
</dbReference>
<keyword evidence="2" id="KW-1003">Cell membrane</keyword>
<dbReference type="InterPro" id="IPR002293">
    <property type="entry name" value="AA/rel_permease1"/>
</dbReference>
<dbReference type="Proteomes" id="UP001596135">
    <property type="component" value="Unassembled WGS sequence"/>
</dbReference>
<feature type="transmembrane region" description="Helical" evidence="6">
    <location>
        <begin position="379"/>
        <end position="404"/>
    </location>
</feature>
<keyword evidence="3 6" id="KW-0812">Transmembrane</keyword>
<evidence type="ECO:0000256" key="1">
    <source>
        <dbReference type="ARBA" id="ARBA00004651"/>
    </source>
</evidence>
<proteinExistence type="predicted"/>
<comment type="caution">
    <text evidence="7">The sequence shown here is derived from an EMBL/GenBank/DDBJ whole genome shotgun (WGS) entry which is preliminary data.</text>
</comment>
<dbReference type="InterPro" id="IPR050367">
    <property type="entry name" value="APC_superfamily"/>
</dbReference>
<evidence type="ECO:0000256" key="2">
    <source>
        <dbReference type="ARBA" id="ARBA00022475"/>
    </source>
</evidence>
<feature type="transmembrane region" description="Helical" evidence="6">
    <location>
        <begin position="25"/>
        <end position="42"/>
    </location>
</feature>
<dbReference type="PIRSF" id="PIRSF006060">
    <property type="entry name" value="AA_transporter"/>
    <property type="match status" value="1"/>
</dbReference>
<name>A0ABW1LHZ0_9ACTN</name>
<evidence type="ECO:0000256" key="5">
    <source>
        <dbReference type="ARBA" id="ARBA00023136"/>
    </source>
</evidence>
<evidence type="ECO:0000313" key="7">
    <source>
        <dbReference type="EMBL" id="MFC6043576.1"/>
    </source>
</evidence>
<feature type="transmembrane region" description="Helical" evidence="6">
    <location>
        <begin position="442"/>
        <end position="464"/>
    </location>
</feature>
<evidence type="ECO:0000256" key="4">
    <source>
        <dbReference type="ARBA" id="ARBA00022989"/>
    </source>
</evidence>
<feature type="transmembrane region" description="Helical" evidence="6">
    <location>
        <begin position="212"/>
        <end position="230"/>
    </location>
</feature>
<feature type="transmembrane region" description="Helical" evidence="6">
    <location>
        <begin position="305"/>
        <end position="330"/>
    </location>
</feature>
<feature type="transmembrane region" description="Helical" evidence="6">
    <location>
        <begin position="132"/>
        <end position="156"/>
    </location>
</feature>
<reference evidence="8" key="1">
    <citation type="journal article" date="2019" name="Int. J. Syst. Evol. Microbiol.">
        <title>The Global Catalogue of Microorganisms (GCM) 10K type strain sequencing project: providing services to taxonomists for standard genome sequencing and annotation.</title>
        <authorList>
            <consortium name="The Broad Institute Genomics Platform"/>
            <consortium name="The Broad Institute Genome Sequencing Center for Infectious Disease"/>
            <person name="Wu L."/>
            <person name="Ma J."/>
        </authorList>
    </citation>
    <scope>NUCLEOTIDE SEQUENCE [LARGE SCALE GENOMIC DNA]</scope>
    <source>
        <strain evidence="8">CCUG 54522</strain>
    </source>
</reference>
<feature type="transmembrane region" description="Helical" evidence="6">
    <location>
        <begin position="93"/>
        <end position="112"/>
    </location>
</feature>
<protein>
    <submittedName>
        <fullName evidence="7">APC family permease</fullName>
    </submittedName>
</protein>
<feature type="transmembrane region" description="Helical" evidence="6">
    <location>
        <begin position="54"/>
        <end position="73"/>
    </location>
</feature>
<organism evidence="7 8">
    <name type="scientific">Nocardioides hankookensis</name>
    <dbReference type="NCBI Taxonomy" id="443157"/>
    <lineage>
        <taxon>Bacteria</taxon>
        <taxon>Bacillati</taxon>
        <taxon>Actinomycetota</taxon>
        <taxon>Actinomycetes</taxon>
        <taxon>Propionibacteriales</taxon>
        <taxon>Nocardioidaceae</taxon>
        <taxon>Nocardioides</taxon>
    </lineage>
</organism>
<feature type="transmembrane region" description="Helical" evidence="6">
    <location>
        <begin position="351"/>
        <end position="373"/>
    </location>
</feature>
<feature type="transmembrane region" description="Helical" evidence="6">
    <location>
        <begin position="250"/>
        <end position="273"/>
    </location>
</feature>
<dbReference type="PANTHER" id="PTHR42770:SF11">
    <property type="entry name" value="INNER MEMBRANE TRANSPORT PROTEIN YBAT"/>
    <property type="match status" value="1"/>
</dbReference>